<dbReference type="Proteomes" id="UP000264980">
    <property type="component" value="Chromosome"/>
</dbReference>
<proteinExistence type="predicted"/>
<sequence length="94" mass="10682">MKTMIYKAGGKTRVWNTTAHVKVIGREDLAKYLAEGWLDHPSKLLEPLPEQEQEQEQEQEETETDGDDLIGESEDETPKKRGRKPKAAADETDD</sequence>
<accession>A0A345CT49</accession>
<dbReference type="AlphaFoldDB" id="A0A345CT49"/>
<feature type="compositionally biased region" description="Acidic residues" evidence="1">
    <location>
        <begin position="49"/>
        <end position="75"/>
    </location>
</feature>
<dbReference type="RefSeq" id="WP_233481545.1">
    <property type="nucleotide sequence ID" value="NZ_CP013970.1"/>
</dbReference>
<name>A0A345CT49_9GAMM</name>
<protein>
    <submittedName>
        <fullName evidence="2">Uncharacterized protein</fullName>
    </submittedName>
</protein>
<gene>
    <name evidence="2" type="ORF">AV903_12145</name>
</gene>
<reference evidence="2 3" key="1">
    <citation type="submission" date="2016-01" db="EMBL/GenBank/DDBJ databases">
        <authorList>
            <person name="Oliw E.H."/>
        </authorList>
    </citation>
    <scope>NUCLEOTIDE SEQUENCE [LARGE SCALE GENOMIC DNA]</scope>
    <source>
        <strain evidence="2 3">MDcuke</strain>
    </source>
</reference>
<evidence type="ECO:0000256" key="1">
    <source>
        <dbReference type="SAM" id="MobiDB-lite"/>
    </source>
</evidence>
<dbReference type="EMBL" id="CP013970">
    <property type="protein sequence ID" value="AXF76616.1"/>
    <property type="molecule type" value="Genomic_DNA"/>
</dbReference>
<organism evidence="2 3">
    <name type="scientific">Erwinia tracheiphila</name>
    <dbReference type="NCBI Taxonomy" id="65700"/>
    <lineage>
        <taxon>Bacteria</taxon>
        <taxon>Pseudomonadati</taxon>
        <taxon>Pseudomonadota</taxon>
        <taxon>Gammaproteobacteria</taxon>
        <taxon>Enterobacterales</taxon>
        <taxon>Erwiniaceae</taxon>
        <taxon>Erwinia</taxon>
    </lineage>
</organism>
<evidence type="ECO:0000313" key="3">
    <source>
        <dbReference type="Proteomes" id="UP000264980"/>
    </source>
</evidence>
<evidence type="ECO:0000313" key="2">
    <source>
        <dbReference type="EMBL" id="AXF76616.1"/>
    </source>
</evidence>
<feature type="region of interest" description="Disordered" evidence="1">
    <location>
        <begin position="43"/>
        <end position="94"/>
    </location>
</feature>